<sequence>MAGSESILTFALGFLIASLIGLILAAPLWRRAEKITRKRLLSSLPISVEDVAAEKDKLRADFALSTRKLELNLEKLRKKAHGQMTSVQQRNNKLIELETELKADTETISDNQTQIRQLAEKLASAEAELKRRTAQMDDMKAKLGDLQSVMDRQAGAIKDAASLAEGHRDEIEILKDVVTEKSDEITKQANAISSRDAKLAECGERVAAQKLLVAEKVAELKEKTALIARLQTQIAEHETAQAKLSKANQDAKAAADAKEEALTAAAEDTAALKAQLNTMAEEYRTRLAADNRENALLRQRIGDLAADVQTVTDALDAGDGPGLQAPGAKLSTNGRKIGGEHLQGGLNDGAKETLARTLPTDVPEKSDGNGHPGLSETTMAAQNASTLASRIRSLQRGLVK</sequence>
<accession>A0A3B0TKC5</accession>
<evidence type="ECO:0000256" key="1">
    <source>
        <dbReference type="SAM" id="Coils"/>
    </source>
</evidence>
<feature type="coiled-coil region" evidence="1">
    <location>
        <begin position="213"/>
        <end position="300"/>
    </location>
</feature>
<proteinExistence type="predicted"/>
<evidence type="ECO:0000313" key="3">
    <source>
        <dbReference type="EMBL" id="VAW13767.1"/>
    </source>
</evidence>
<feature type="transmembrane region" description="Helical" evidence="2">
    <location>
        <begin position="6"/>
        <end position="29"/>
    </location>
</feature>
<keyword evidence="2" id="KW-0472">Membrane</keyword>
<dbReference type="EMBL" id="UOEM01000065">
    <property type="protein sequence ID" value="VAW13767.1"/>
    <property type="molecule type" value="Genomic_DNA"/>
</dbReference>
<keyword evidence="2" id="KW-0812">Transmembrane</keyword>
<feature type="coiled-coil region" evidence="1">
    <location>
        <begin position="108"/>
        <end position="142"/>
    </location>
</feature>
<dbReference type="AlphaFoldDB" id="A0A3B0TKC5"/>
<gene>
    <name evidence="3" type="ORF">MNBD_ALPHA09-1338</name>
</gene>
<evidence type="ECO:0000256" key="2">
    <source>
        <dbReference type="SAM" id="Phobius"/>
    </source>
</evidence>
<keyword evidence="1" id="KW-0175">Coiled coil</keyword>
<name>A0A3B0TKC5_9ZZZZ</name>
<keyword evidence="2" id="KW-1133">Transmembrane helix</keyword>
<reference evidence="3" key="1">
    <citation type="submission" date="2018-06" db="EMBL/GenBank/DDBJ databases">
        <authorList>
            <person name="Zhirakovskaya E."/>
        </authorList>
    </citation>
    <scope>NUCLEOTIDE SEQUENCE</scope>
</reference>
<organism evidence="3">
    <name type="scientific">hydrothermal vent metagenome</name>
    <dbReference type="NCBI Taxonomy" id="652676"/>
    <lineage>
        <taxon>unclassified sequences</taxon>
        <taxon>metagenomes</taxon>
        <taxon>ecological metagenomes</taxon>
    </lineage>
</organism>
<protein>
    <submittedName>
        <fullName evidence="3">Uncharacterized protein</fullName>
    </submittedName>
</protein>